<dbReference type="GO" id="GO:0003676">
    <property type="term" value="F:nucleic acid binding"/>
    <property type="evidence" value="ECO:0007669"/>
    <property type="project" value="InterPro"/>
</dbReference>
<dbReference type="AlphaFoldDB" id="A0A2R8BU11"/>
<accession>A0A2R8BU11</accession>
<dbReference type="GO" id="GO:0004527">
    <property type="term" value="F:exonuclease activity"/>
    <property type="evidence" value="ECO:0007669"/>
    <property type="project" value="UniProtKB-ARBA"/>
</dbReference>
<dbReference type="SMART" id="SM00479">
    <property type="entry name" value="EXOIII"/>
    <property type="match status" value="1"/>
</dbReference>
<dbReference type="EMBL" id="ONZF01000002">
    <property type="protein sequence ID" value="SPJ23641.1"/>
    <property type="molecule type" value="Genomic_DNA"/>
</dbReference>
<feature type="domain" description="Exonuclease" evidence="1">
    <location>
        <begin position="3"/>
        <end position="195"/>
    </location>
</feature>
<dbReference type="GO" id="GO:0006259">
    <property type="term" value="P:DNA metabolic process"/>
    <property type="evidence" value="ECO:0007669"/>
    <property type="project" value="UniProtKB-ARBA"/>
</dbReference>
<dbReference type="InterPro" id="IPR012337">
    <property type="entry name" value="RNaseH-like_sf"/>
</dbReference>
<evidence type="ECO:0000313" key="2">
    <source>
        <dbReference type="EMBL" id="SPJ23641.1"/>
    </source>
</evidence>
<gene>
    <name evidence="2" type="ORF">PAA8504_01454</name>
</gene>
<dbReference type="InterPro" id="IPR036397">
    <property type="entry name" value="RNaseH_sf"/>
</dbReference>
<sequence>MDHAIIFDCEFLTAPGAPQRFWCGPRDPDPVIAQIGLVKLGLEGDFAMGETLRTHVVPRNRNGDRQPLDPLFIRLTGITEADIDAGLQLADALEQVRAFADGARLWSWGKDEFNAVAISCYVEGIAPPLPIKMFANACDLLLSAGMPYEDLIKTRSNTLAGYYGLDQSQFQGHDALGDALSVASVLQHLLRDGALDPAAFGA</sequence>
<dbReference type="Proteomes" id="UP000244912">
    <property type="component" value="Unassembled WGS sequence"/>
</dbReference>
<proteinExistence type="predicted"/>
<protein>
    <recommendedName>
        <fullName evidence="1">Exonuclease domain-containing protein</fullName>
    </recommendedName>
</protein>
<dbReference type="RefSeq" id="WP_108893454.1">
    <property type="nucleotide sequence ID" value="NZ_ONZF01000002.1"/>
</dbReference>
<dbReference type="InterPro" id="IPR013520">
    <property type="entry name" value="Ribonucl_H"/>
</dbReference>
<dbReference type="Gene3D" id="3.30.420.10">
    <property type="entry name" value="Ribonuclease H-like superfamily/Ribonuclease H"/>
    <property type="match status" value="1"/>
</dbReference>
<name>A0A2R8BU11_9RHOB</name>
<dbReference type="SUPFAM" id="SSF53098">
    <property type="entry name" value="Ribonuclease H-like"/>
    <property type="match status" value="1"/>
</dbReference>
<evidence type="ECO:0000259" key="1">
    <source>
        <dbReference type="SMART" id="SM00479"/>
    </source>
</evidence>
<evidence type="ECO:0000313" key="3">
    <source>
        <dbReference type="Proteomes" id="UP000244912"/>
    </source>
</evidence>
<organism evidence="2 3">
    <name type="scientific">Palleronia abyssalis</name>
    <dbReference type="NCBI Taxonomy" id="1501240"/>
    <lineage>
        <taxon>Bacteria</taxon>
        <taxon>Pseudomonadati</taxon>
        <taxon>Pseudomonadota</taxon>
        <taxon>Alphaproteobacteria</taxon>
        <taxon>Rhodobacterales</taxon>
        <taxon>Roseobacteraceae</taxon>
        <taxon>Palleronia</taxon>
    </lineage>
</organism>
<reference evidence="2 3" key="1">
    <citation type="submission" date="2018-03" db="EMBL/GenBank/DDBJ databases">
        <authorList>
            <person name="Keele B.F."/>
        </authorList>
    </citation>
    <scope>NUCLEOTIDE SEQUENCE [LARGE SCALE GENOMIC DNA]</scope>
    <source>
        <strain evidence="2 3">CECT 8504</strain>
    </source>
</reference>
<dbReference type="OrthoDB" id="7362525at2"/>
<keyword evidence="3" id="KW-1185">Reference proteome</keyword>